<name>A0AA35YCF1_LACSI</name>
<dbReference type="SUPFAM" id="SSF56204">
    <property type="entry name" value="Hect, E3 ligase catalytic domain"/>
    <property type="match status" value="1"/>
</dbReference>
<organism evidence="5 6">
    <name type="scientific">Lactuca saligna</name>
    <name type="common">Willowleaf lettuce</name>
    <dbReference type="NCBI Taxonomy" id="75948"/>
    <lineage>
        <taxon>Eukaryota</taxon>
        <taxon>Viridiplantae</taxon>
        <taxon>Streptophyta</taxon>
        <taxon>Embryophyta</taxon>
        <taxon>Tracheophyta</taxon>
        <taxon>Spermatophyta</taxon>
        <taxon>Magnoliopsida</taxon>
        <taxon>eudicotyledons</taxon>
        <taxon>Gunneridae</taxon>
        <taxon>Pentapetalae</taxon>
        <taxon>asterids</taxon>
        <taxon>campanulids</taxon>
        <taxon>Asterales</taxon>
        <taxon>Asteraceae</taxon>
        <taxon>Cichorioideae</taxon>
        <taxon>Cichorieae</taxon>
        <taxon>Lactucinae</taxon>
        <taxon>Lactuca</taxon>
    </lineage>
</organism>
<feature type="domain" description="HECT" evidence="4">
    <location>
        <begin position="53"/>
        <end position="207"/>
    </location>
</feature>
<evidence type="ECO:0000256" key="2">
    <source>
        <dbReference type="ARBA" id="ARBA00022786"/>
    </source>
</evidence>
<sequence>MERRSWPKFGDAVQEDVTAKLTMVSTEEIIFERLRAPGTKVEDSNAAGDPLAQMSKGGDVLMVDLNNLEEYISLVVDATIKTGITRKLEAFRVGFNQVFDVSSLEIFSPSELDYLLCGRREMWEADTLVEHIKFGHGYTSKSPAVINLLEIMGEFNPEQQRAFCQFVTGAPRLPPGGLAVLNPKLTIVRKFYLVSDIAVKELIAVATNREEDTPHIFPNYPLLYNVFFVSVYFVHQVKLVKERNMKPLDSNLAALSARCSKDLELNLAMSFLSEKGQCTTAYP</sequence>
<dbReference type="InterPro" id="IPR000569">
    <property type="entry name" value="HECT_dom"/>
</dbReference>
<dbReference type="GO" id="GO:0043161">
    <property type="term" value="P:proteasome-mediated ubiquitin-dependent protein catabolic process"/>
    <property type="evidence" value="ECO:0007669"/>
    <property type="project" value="TreeGrafter"/>
</dbReference>
<dbReference type="Gene3D" id="3.90.1750.10">
    <property type="entry name" value="Hect, E3 ligase catalytic domains"/>
    <property type="match status" value="1"/>
</dbReference>
<dbReference type="GO" id="GO:0061630">
    <property type="term" value="F:ubiquitin protein ligase activity"/>
    <property type="evidence" value="ECO:0007669"/>
    <property type="project" value="InterPro"/>
</dbReference>
<protein>
    <recommendedName>
        <fullName evidence="4">HECT domain-containing protein</fullName>
    </recommendedName>
</protein>
<proteinExistence type="predicted"/>
<reference evidence="5" key="1">
    <citation type="submission" date="2023-04" db="EMBL/GenBank/DDBJ databases">
        <authorList>
            <person name="Vijverberg K."/>
            <person name="Xiong W."/>
            <person name="Schranz E."/>
        </authorList>
    </citation>
    <scope>NUCLEOTIDE SEQUENCE</scope>
</reference>
<evidence type="ECO:0000256" key="3">
    <source>
        <dbReference type="PROSITE-ProRule" id="PRU00104"/>
    </source>
</evidence>
<dbReference type="AlphaFoldDB" id="A0AA35YCF1"/>
<dbReference type="Gene3D" id="3.30.2160.10">
    <property type="entry name" value="Hect, E3 ligase catalytic domain"/>
    <property type="match status" value="1"/>
</dbReference>
<dbReference type="Pfam" id="PF00632">
    <property type="entry name" value="HECT"/>
    <property type="match status" value="1"/>
</dbReference>
<dbReference type="EMBL" id="OX465077">
    <property type="protein sequence ID" value="CAI9269867.1"/>
    <property type="molecule type" value="Genomic_DNA"/>
</dbReference>
<keyword evidence="1" id="KW-0808">Transferase</keyword>
<keyword evidence="6" id="KW-1185">Reference proteome</keyword>
<keyword evidence="2 3" id="KW-0833">Ubl conjugation pathway</keyword>
<dbReference type="PANTHER" id="PTHR45670:SF1">
    <property type="entry name" value="E3 UBIQUITIN-PROTEIN LIGASE HECTD1"/>
    <property type="match status" value="1"/>
</dbReference>
<dbReference type="InterPro" id="IPR045322">
    <property type="entry name" value="HECTD1/TRIP12-like"/>
</dbReference>
<dbReference type="SMART" id="SM00119">
    <property type="entry name" value="HECTc"/>
    <property type="match status" value="1"/>
</dbReference>
<dbReference type="GO" id="GO:0000209">
    <property type="term" value="P:protein polyubiquitination"/>
    <property type="evidence" value="ECO:0007669"/>
    <property type="project" value="TreeGrafter"/>
</dbReference>
<dbReference type="PANTHER" id="PTHR45670">
    <property type="entry name" value="E3 UBIQUITIN-PROTEIN LIGASE TRIP12"/>
    <property type="match status" value="1"/>
</dbReference>
<evidence type="ECO:0000256" key="1">
    <source>
        <dbReference type="ARBA" id="ARBA00022679"/>
    </source>
</evidence>
<evidence type="ECO:0000313" key="6">
    <source>
        <dbReference type="Proteomes" id="UP001177003"/>
    </source>
</evidence>
<dbReference type="Gene3D" id="3.30.2410.10">
    <property type="entry name" value="Hect, E3 ligase catalytic domain"/>
    <property type="match status" value="1"/>
</dbReference>
<comment type="caution">
    <text evidence="3">Lacks conserved residue(s) required for the propagation of feature annotation.</text>
</comment>
<evidence type="ECO:0000259" key="4">
    <source>
        <dbReference type="PROSITE" id="PS50237"/>
    </source>
</evidence>
<gene>
    <name evidence="5" type="ORF">LSALG_LOCUS10214</name>
</gene>
<dbReference type="Proteomes" id="UP001177003">
    <property type="component" value="Chromosome 1"/>
</dbReference>
<dbReference type="PROSITE" id="PS50237">
    <property type="entry name" value="HECT"/>
    <property type="match status" value="1"/>
</dbReference>
<accession>A0AA35YCF1</accession>
<evidence type="ECO:0000313" key="5">
    <source>
        <dbReference type="EMBL" id="CAI9269867.1"/>
    </source>
</evidence>
<dbReference type="InterPro" id="IPR035983">
    <property type="entry name" value="Hect_E3_ubiquitin_ligase"/>
</dbReference>